<dbReference type="EMBL" id="CP121687">
    <property type="protein sequence ID" value="WZL71030.1"/>
    <property type="molecule type" value="Genomic_DNA"/>
</dbReference>
<dbReference type="Proteomes" id="UP001486565">
    <property type="component" value="Chromosome"/>
</dbReference>
<reference evidence="3 4" key="1">
    <citation type="submission" date="2023-03" db="EMBL/GenBank/DDBJ databases">
        <title>Novel Species.</title>
        <authorList>
            <person name="Ma S."/>
        </authorList>
    </citation>
    <scope>NUCLEOTIDE SEQUENCE [LARGE SCALE GENOMIC DNA]</scope>
    <source>
        <strain evidence="3 4">LIND6LT2</strain>
    </source>
</reference>
<dbReference type="NCBIfam" id="TIGR00256">
    <property type="entry name" value="D-aminoacyl-tRNA deacylase"/>
    <property type="match status" value="1"/>
</dbReference>
<evidence type="ECO:0000256" key="2">
    <source>
        <dbReference type="HAMAP-Rule" id="MF_00518"/>
    </source>
</evidence>
<protein>
    <recommendedName>
        <fullName evidence="2">D-aminoacyl-tRNA deacylase</fullName>
        <shortName evidence="2">DTD</shortName>
        <ecNumber evidence="2">3.1.1.96</ecNumber>
    </recommendedName>
    <alternativeName>
        <fullName evidence="2">Gly-tRNA(Ala) deacylase</fullName>
        <ecNumber evidence="2">3.1.1.-</ecNumber>
    </alternativeName>
</protein>
<dbReference type="InterPro" id="IPR003732">
    <property type="entry name" value="Daa-tRNA_deacyls_DTD"/>
</dbReference>
<dbReference type="GO" id="GO:0051499">
    <property type="term" value="F:D-aminoacyl-tRNA deacylase activity"/>
    <property type="evidence" value="ECO:0007669"/>
    <property type="project" value="UniProtKB-EC"/>
</dbReference>
<dbReference type="HAMAP" id="MF_00518">
    <property type="entry name" value="Deacylase_Dtd"/>
    <property type="match status" value="1"/>
</dbReference>
<feature type="short sequence motif" description="Gly-cisPro motif, important for rejection of L-amino acids" evidence="2">
    <location>
        <begin position="137"/>
        <end position="138"/>
    </location>
</feature>
<organism evidence="3 4">
    <name type="scientific">Defluviitalea saccharophila</name>
    <dbReference type="NCBI Taxonomy" id="879970"/>
    <lineage>
        <taxon>Bacteria</taxon>
        <taxon>Bacillati</taxon>
        <taxon>Bacillota</taxon>
        <taxon>Clostridia</taxon>
        <taxon>Lachnospirales</taxon>
        <taxon>Defluviitaleaceae</taxon>
        <taxon>Defluviitalea</taxon>
    </lineage>
</organism>
<keyword evidence="2" id="KW-0694">RNA-binding</keyword>
<dbReference type="InterPro" id="IPR023509">
    <property type="entry name" value="DTD-like_sf"/>
</dbReference>
<keyword evidence="2" id="KW-0963">Cytoplasm</keyword>
<keyword evidence="2 3" id="KW-0378">Hydrolase</keyword>
<gene>
    <name evidence="2 3" type="primary">dtd</name>
    <name evidence="3" type="ORF">QBE51_05770</name>
</gene>
<comment type="subcellular location">
    <subcellularLocation>
        <location evidence="2">Cytoplasm</location>
    </subcellularLocation>
</comment>
<comment type="catalytic activity">
    <reaction evidence="2">
        <text>a D-aminoacyl-tRNA + H2O = a tRNA + a D-alpha-amino acid + H(+)</text>
        <dbReference type="Rhea" id="RHEA:13953"/>
        <dbReference type="Rhea" id="RHEA-COMP:10123"/>
        <dbReference type="Rhea" id="RHEA-COMP:10124"/>
        <dbReference type="ChEBI" id="CHEBI:15377"/>
        <dbReference type="ChEBI" id="CHEBI:15378"/>
        <dbReference type="ChEBI" id="CHEBI:59871"/>
        <dbReference type="ChEBI" id="CHEBI:78442"/>
        <dbReference type="ChEBI" id="CHEBI:79333"/>
        <dbReference type="EC" id="3.1.1.96"/>
    </reaction>
</comment>
<comment type="domain">
    <text evidence="2">A Gly-cisPro motif from one monomer fits into the active site of the other monomer to allow specific chiral rejection of L-amino acids.</text>
</comment>
<dbReference type="SUPFAM" id="SSF69500">
    <property type="entry name" value="DTD-like"/>
    <property type="match status" value="1"/>
</dbReference>
<comment type="function">
    <text evidence="2">An aminoacyl-tRNA editing enzyme that deacylates mischarged D-aminoacyl-tRNAs. Also deacylates mischarged glycyl-tRNA(Ala), protecting cells against glycine mischarging by AlaRS. Acts via tRNA-based rather than protein-based catalysis; rejects L-amino acids rather than detecting D-amino acids in the active site. By recycling D-aminoacyl-tRNA to D-amino acids and free tRNA molecules, this enzyme counteracts the toxicity associated with the formation of D-aminoacyl-tRNA entities in vivo and helps enforce protein L-homochirality.</text>
</comment>
<proteinExistence type="inferred from homology"/>
<evidence type="ECO:0000313" key="4">
    <source>
        <dbReference type="Proteomes" id="UP001486565"/>
    </source>
</evidence>
<accession>A0ABZ2Y736</accession>
<comment type="similarity">
    <text evidence="1 2">Belongs to the DTD family.</text>
</comment>
<dbReference type="Gene3D" id="3.50.80.10">
    <property type="entry name" value="D-tyrosyl-tRNA(Tyr) deacylase"/>
    <property type="match status" value="1"/>
</dbReference>
<keyword evidence="2" id="KW-0820">tRNA-binding</keyword>
<evidence type="ECO:0000256" key="1">
    <source>
        <dbReference type="ARBA" id="ARBA00009673"/>
    </source>
</evidence>
<comment type="subunit">
    <text evidence="2">Homodimer.</text>
</comment>
<comment type="catalytic activity">
    <reaction evidence="2">
        <text>glycyl-tRNA(Ala) + H2O = tRNA(Ala) + glycine + H(+)</text>
        <dbReference type="Rhea" id="RHEA:53744"/>
        <dbReference type="Rhea" id="RHEA-COMP:9657"/>
        <dbReference type="Rhea" id="RHEA-COMP:13640"/>
        <dbReference type="ChEBI" id="CHEBI:15377"/>
        <dbReference type="ChEBI" id="CHEBI:15378"/>
        <dbReference type="ChEBI" id="CHEBI:57305"/>
        <dbReference type="ChEBI" id="CHEBI:78442"/>
        <dbReference type="ChEBI" id="CHEBI:78522"/>
    </reaction>
</comment>
<keyword evidence="4" id="KW-1185">Reference proteome</keyword>
<dbReference type="EC" id="3.1.1.96" evidence="2"/>
<dbReference type="EC" id="3.1.1.-" evidence="2"/>
<dbReference type="Pfam" id="PF02580">
    <property type="entry name" value="Tyr_Deacylase"/>
    <property type="match status" value="1"/>
</dbReference>
<dbReference type="PANTHER" id="PTHR10472:SF5">
    <property type="entry name" value="D-AMINOACYL-TRNA DEACYLASE 1"/>
    <property type="match status" value="1"/>
</dbReference>
<evidence type="ECO:0000313" key="3">
    <source>
        <dbReference type="EMBL" id="WZL71030.1"/>
    </source>
</evidence>
<dbReference type="CDD" id="cd00563">
    <property type="entry name" value="Dtyr_deacylase"/>
    <property type="match status" value="1"/>
</dbReference>
<sequence length="149" mass="16515">MRAVVQKVAQASVKVDGNTIGEIGKGLMVLLGMQETDDEKVMDYMLDKIIHLRIFEDEEGKMNLSLKDVGGELLIVPNFTLYGDARKGKRPSYTKAAPPAVAEEIYNTFIKKAKATGIKVEQGQFQSHMEVRLLNDGPVTILIDSDKTF</sequence>
<dbReference type="PANTHER" id="PTHR10472">
    <property type="entry name" value="D-TYROSYL-TRNA TYR DEACYLASE"/>
    <property type="match status" value="1"/>
</dbReference>
<name>A0ABZ2Y736_9FIRM</name>
<dbReference type="RefSeq" id="WP_341877994.1">
    <property type="nucleotide sequence ID" value="NZ_CP121687.1"/>
</dbReference>